<keyword evidence="3" id="KW-0805">Transcription regulation</keyword>
<dbReference type="GO" id="GO:0003677">
    <property type="term" value="F:DNA binding"/>
    <property type="evidence" value="ECO:0007669"/>
    <property type="project" value="InterPro"/>
</dbReference>
<dbReference type="EMBL" id="CP055899">
    <property type="protein sequence ID" value="QKX57347.1"/>
    <property type="molecule type" value="Genomic_DNA"/>
</dbReference>
<dbReference type="CDD" id="cd12148">
    <property type="entry name" value="fungal_TF_MHR"/>
    <property type="match status" value="1"/>
</dbReference>
<dbReference type="Pfam" id="PF04082">
    <property type="entry name" value="Fungal_trans"/>
    <property type="match status" value="1"/>
</dbReference>
<dbReference type="PANTHER" id="PTHR47338:SF20">
    <property type="entry name" value="ZN(II)2CYS6 TRANSCRIPTION FACTOR (EUROFUNG)"/>
    <property type="match status" value="1"/>
</dbReference>
<comment type="subcellular location">
    <subcellularLocation>
        <location evidence="1">Nucleus</location>
    </subcellularLocation>
</comment>
<accession>A0A7H8QTQ1</accession>
<evidence type="ECO:0000313" key="7">
    <source>
        <dbReference type="EMBL" id="QKX57347.1"/>
    </source>
</evidence>
<dbReference type="GO" id="GO:0005634">
    <property type="term" value="C:nucleus"/>
    <property type="evidence" value="ECO:0007669"/>
    <property type="project" value="UniProtKB-SubCell"/>
</dbReference>
<dbReference type="Proteomes" id="UP000509510">
    <property type="component" value="Chromosome II"/>
</dbReference>
<keyword evidence="4" id="KW-0804">Transcription</keyword>
<evidence type="ECO:0000256" key="1">
    <source>
        <dbReference type="ARBA" id="ARBA00004123"/>
    </source>
</evidence>
<gene>
    <name evidence="7" type="ORF">TRUGW13939_04459</name>
</gene>
<dbReference type="GO" id="GO:0008270">
    <property type="term" value="F:zinc ion binding"/>
    <property type="evidence" value="ECO:0007669"/>
    <property type="project" value="InterPro"/>
</dbReference>
<dbReference type="RefSeq" id="XP_035343525.1">
    <property type="nucleotide sequence ID" value="XM_035487632.1"/>
</dbReference>
<keyword evidence="2" id="KW-0479">Metal-binding</keyword>
<keyword evidence="8" id="KW-1185">Reference proteome</keyword>
<dbReference type="GeneID" id="55991960"/>
<feature type="domain" description="Xylanolytic transcriptional activator regulatory" evidence="6">
    <location>
        <begin position="65"/>
        <end position="199"/>
    </location>
</feature>
<dbReference type="AlphaFoldDB" id="A0A7H8QTQ1"/>
<evidence type="ECO:0000256" key="2">
    <source>
        <dbReference type="ARBA" id="ARBA00022723"/>
    </source>
</evidence>
<sequence>MPIISRIRFYGSLINSLQDADHGVTSILLAMKLVLSCPQEANVCSEIYAVLKEFHLRMEMAGHLSIYTVQSAILVAMYEMGHAIFPGAFTTISTCARYATALGINEPLPIQGKAWIEQEERNRIWWAILILDRSINIGFRGRHLCRPDPNANSILPVDDDAWDQGILPENQSQNVLSIPSLKNGRYARLAQAVNLLSQVFRHISSCEEVLRLDLDNIAQLERTIFALEHLASFEERERNICCLSSIAICYRLSHVASNHKAEYLADFEEVRFYSSIQLKTLGHFERFRNGWGSLDKFPPLALDWLYRTAVVHVFLAYNAEPSKWDKEIDELKEALEFVSQRWRAATHYLRLLETRQAVRIPL</sequence>
<dbReference type="GO" id="GO:0006351">
    <property type="term" value="P:DNA-templated transcription"/>
    <property type="evidence" value="ECO:0007669"/>
    <property type="project" value="InterPro"/>
</dbReference>
<dbReference type="GO" id="GO:0000981">
    <property type="term" value="F:DNA-binding transcription factor activity, RNA polymerase II-specific"/>
    <property type="evidence" value="ECO:0007669"/>
    <property type="project" value="InterPro"/>
</dbReference>
<proteinExistence type="predicted"/>
<organism evidence="7 8">
    <name type="scientific">Talaromyces rugulosus</name>
    <name type="common">Penicillium rugulosum</name>
    <dbReference type="NCBI Taxonomy" id="121627"/>
    <lineage>
        <taxon>Eukaryota</taxon>
        <taxon>Fungi</taxon>
        <taxon>Dikarya</taxon>
        <taxon>Ascomycota</taxon>
        <taxon>Pezizomycotina</taxon>
        <taxon>Eurotiomycetes</taxon>
        <taxon>Eurotiomycetidae</taxon>
        <taxon>Eurotiales</taxon>
        <taxon>Trichocomaceae</taxon>
        <taxon>Talaromyces</taxon>
        <taxon>Talaromyces sect. Islandici</taxon>
    </lineage>
</organism>
<dbReference type="OrthoDB" id="270167at2759"/>
<dbReference type="InterPro" id="IPR050815">
    <property type="entry name" value="TF_fung"/>
</dbReference>
<dbReference type="PANTHER" id="PTHR47338">
    <property type="entry name" value="ZN(II)2CYS6 TRANSCRIPTION FACTOR (EUROFUNG)-RELATED"/>
    <property type="match status" value="1"/>
</dbReference>
<name>A0A7H8QTQ1_TALRU</name>
<evidence type="ECO:0000256" key="3">
    <source>
        <dbReference type="ARBA" id="ARBA00023015"/>
    </source>
</evidence>
<reference evidence="8" key="1">
    <citation type="submission" date="2020-06" db="EMBL/GenBank/DDBJ databases">
        <title>A chromosome-scale genome assembly of Talaromyces rugulosus W13939.</title>
        <authorList>
            <person name="Wang B."/>
            <person name="Guo L."/>
            <person name="Ye K."/>
            <person name="Wang L."/>
        </authorList>
    </citation>
    <scope>NUCLEOTIDE SEQUENCE [LARGE SCALE GENOMIC DNA]</scope>
    <source>
        <strain evidence="8">W13939</strain>
    </source>
</reference>
<dbReference type="InterPro" id="IPR007219">
    <property type="entry name" value="XnlR_reg_dom"/>
</dbReference>
<keyword evidence="5" id="KW-0539">Nucleus</keyword>
<evidence type="ECO:0000256" key="4">
    <source>
        <dbReference type="ARBA" id="ARBA00023163"/>
    </source>
</evidence>
<dbReference type="KEGG" id="trg:TRUGW13939_04459"/>
<protein>
    <recommendedName>
        <fullName evidence="6">Xylanolytic transcriptional activator regulatory domain-containing protein</fullName>
    </recommendedName>
</protein>
<evidence type="ECO:0000259" key="6">
    <source>
        <dbReference type="Pfam" id="PF04082"/>
    </source>
</evidence>
<evidence type="ECO:0000313" key="8">
    <source>
        <dbReference type="Proteomes" id="UP000509510"/>
    </source>
</evidence>
<evidence type="ECO:0000256" key="5">
    <source>
        <dbReference type="ARBA" id="ARBA00023242"/>
    </source>
</evidence>